<evidence type="ECO:0000256" key="7">
    <source>
        <dbReference type="ARBA" id="ARBA00022989"/>
    </source>
</evidence>
<evidence type="ECO:0000256" key="2">
    <source>
        <dbReference type="ARBA" id="ARBA00006513"/>
    </source>
</evidence>
<dbReference type="AlphaFoldDB" id="A0A815HHU6"/>
<keyword evidence="14" id="KW-1185">Reference proteome</keyword>
<organism evidence="13 14">
    <name type="scientific">Adineta ricciae</name>
    <name type="common">Rotifer</name>
    <dbReference type="NCBI Taxonomy" id="249248"/>
    <lineage>
        <taxon>Eukaryota</taxon>
        <taxon>Metazoa</taxon>
        <taxon>Spiralia</taxon>
        <taxon>Gnathifera</taxon>
        <taxon>Rotifera</taxon>
        <taxon>Eurotatoria</taxon>
        <taxon>Bdelloidea</taxon>
        <taxon>Adinetida</taxon>
        <taxon>Adinetidae</taxon>
        <taxon>Adineta</taxon>
    </lineage>
</organism>
<dbReference type="GO" id="GO:0015252">
    <property type="term" value="F:proton channel activity"/>
    <property type="evidence" value="ECO:0007669"/>
    <property type="project" value="InterPro"/>
</dbReference>
<evidence type="ECO:0000256" key="5">
    <source>
        <dbReference type="ARBA" id="ARBA00022692"/>
    </source>
</evidence>
<feature type="transmembrane region" description="Helical" evidence="12">
    <location>
        <begin position="74"/>
        <end position="93"/>
    </location>
</feature>
<reference evidence="13" key="1">
    <citation type="submission" date="2021-02" db="EMBL/GenBank/DDBJ databases">
        <authorList>
            <person name="Nowell W R."/>
        </authorList>
    </citation>
    <scope>NUCLEOTIDE SEQUENCE</scope>
</reference>
<feature type="transmembrane region" description="Helical" evidence="12">
    <location>
        <begin position="642"/>
        <end position="659"/>
    </location>
</feature>
<keyword evidence="9 12" id="KW-0472">Membrane</keyword>
<dbReference type="PANTHER" id="PTHR21522">
    <property type="entry name" value="PROTON CHANNEL OTOP"/>
    <property type="match status" value="1"/>
</dbReference>
<comment type="similarity">
    <text evidence="2">Belongs to the otopetrin family.</text>
</comment>
<keyword evidence="7 12" id="KW-1133">Transmembrane helix</keyword>
<comment type="subcellular location">
    <subcellularLocation>
        <location evidence="1">Cell membrane</location>
        <topology evidence="1">Multi-pass membrane protein</topology>
    </subcellularLocation>
</comment>
<name>A0A815HHU6_ADIRI</name>
<keyword evidence="3" id="KW-0813">Transport</keyword>
<keyword evidence="8" id="KW-0406">Ion transport</keyword>
<evidence type="ECO:0000256" key="10">
    <source>
        <dbReference type="ARBA" id="ARBA00023303"/>
    </source>
</evidence>
<evidence type="ECO:0000256" key="8">
    <source>
        <dbReference type="ARBA" id="ARBA00023065"/>
    </source>
</evidence>
<dbReference type="InterPro" id="IPR004878">
    <property type="entry name" value="Otopetrin"/>
</dbReference>
<evidence type="ECO:0000256" key="3">
    <source>
        <dbReference type="ARBA" id="ARBA00022448"/>
    </source>
</evidence>
<evidence type="ECO:0000256" key="6">
    <source>
        <dbReference type="ARBA" id="ARBA00022781"/>
    </source>
</evidence>
<feature type="transmembrane region" description="Helical" evidence="12">
    <location>
        <begin position="535"/>
        <end position="556"/>
    </location>
</feature>
<gene>
    <name evidence="13" type="ORF">XAT740_LOCUS31576</name>
</gene>
<feature type="compositionally biased region" description="Polar residues" evidence="11">
    <location>
        <begin position="156"/>
        <end position="168"/>
    </location>
</feature>
<keyword evidence="10" id="KW-0407">Ion channel</keyword>
<evidence type="ECO:0000256" key="11">
    <source>
        <dbReference type="SAM" id="MobiDB-lite"/>
    </source>
</evidence>
<sequence length="688" mass="78428">MTETMNATGMSNEEPLITTTETHKRVNEETINAYRIFSILYGLVVFLGGVAFSVSYAIVQGERAEIIKFLARSYFIYLYWVSIIWITFCMIDIHRYQRTSNKLDSNHIHLTSDNHLNRNKCRSASTEANRKSSRTTYTDLQAPHASQEDQSDNSEDIATSNDHGNKLNSLKDLSHLSLTKKSSTDITKSVQDHENTQNTIEQCDRKDHIVQNTIGYNYDKNSTVDGLYTRIGIGIFCLGTVIHSALSILSNLENHLCIRWISVVDNSSRLLFSFTQFFFIFKHSDLIIRSHQKLARLAIMHIVVTNLCVWFRMVVVETKLQILEMREHGVGLSQHSSTVNHLINVVNQSTIYPSRNLLNFNRECFKLRATGLPISTFIYEGYMKLTPILYPCTIEFSLMCLTLFCLIWKNIDKTFLHKISDNASTKNVFMVNCHASTKGLFAGLIVFSCTMISIILYGVLRHKSDDSVHLTQTSLAHTRFNASTATISDPTFYANAILETGNLCLLTLSLFATVWSLIRVRKLNYHRTKSRFDDVLMIVSLTGIYLYSVFSAFAIISNLSSSTWIAHVKLTVIILEFVEGTVHTLFILVVLRKRLRPTSKHEYPAREMIALLIILDLSLWVQKTTTTTKFEANTTQLNFYNVIPWSIIAATATPLQIFFRFHASVCLSSVWGDMYKLPVYDPMSSNEL</sequence>
<feature type="transmembrane region" description="Helical" evidence="12">
    <location>
        <begin position="227"/>
        <end position="250"/>
    </location>
</feature>
<comment type="caution">
    <text evidence="13">The sequence shown here is derived from an EMBL/GenBank/DDBJ whole genome shotgun (WGS) entry which is preliminary data.</text>
</comment>
<dbReference type="PANTHER" id="PTHR21522:SF32">
    <property type="entry name" value="OTOPETRIN-2"/>
    <property type="match status" value="1"/>
</dbReference>
<evidence type="ECO:0000313" key="14">
    <source>
        <dbReference type="Proteomes" id="UP000663828"/>
    </source>
</evidence>
<feature type="region of interest" description="Disordered" evidence="11">
    <location>
        <begin position="119"/>
        <end position="169"/>
    </location>
</feature>
<accession>A0A815HHU6</accession>
<feature type="transmembrane region" description="Helical" evidence="12">
    <location>
        <begin position="568"/>
        <end position="591"/>
    </location>
</feature>
<dbReference type="EMBL" id="CAJNOR010002886">
    <property type="protein sequence ID" value="CAF1352758.1"/>
    <property type="molecule type" value="Genomic_DNA"/>
</dbReference>
<dbReference type="GO" id="GO:0005886">
    <property type="term" value="C:plasma membrane"/>
    <property type="evidence" value="ECO:0007669"/>
    <property type="project" value="UniProtKB-SubCell"/>
</dbReference>
<feature type="transmembrane region" description="Helical" evidence="12">
    <location>
        <begin position="33"/>
        <end position="59"/>
    </location>
</feature>
<feature type="transmembrane region" description="Helical" evidence="12">
    <location>
        <begin position="440"/>
        <end position="460"/>
    </location>
</feature>
<evidence type="ECO:0000256" key="9">
    <source>
        <dbReference type="ARBA" id="ARBA00023136"/>
    </source>
</evidence>
<proteinExistence type="inferred from homology"/>
<evidence type="ECO:0000256" key="1">
    <source>
        <dbReference type="ARBA" id="ARBA00004651"/>
    </source>
</evidence>
<feature type="transmembrane region" description="Helical" evidence="12">
    <location>
        <begin position="270"/>
        <end position="288"/>
    </location>
</feature>
<evidence type="ECO:0000313" key="13">
    <source>
        <dbReference type="EMBL" id="CAF1352758.1"/>
    </source>
</evidence>
<evidence type="ECO:0000256" key="4">
    <source>
        <dbReference type="ARBA" id="ARBA00022475"/>
    </source>
</evidence>
<protein>
    <submittedName>
        <fullName evidence="13">Uncharacterized protein</fullName>
    </submittedName>
</protein>
<keyword evidence="5 12" id="KW-0812">Transmembrane</keyword>
<feature type="transmembrane region" description="Helical" evidence="12">
    <location>
        <begin position="492"/>
        <end position="515"/>
    </location>
</feature>
<feature type="transmembrane region" description="Helical" evidence="12">
    <location>
        <begin position="295"/>
        <end position="315"/>
    </location>
</feature>
<feature type="transmembrane region" description="Helical" evidence="12">
    <location>
        <begin position="388"/>
        <end position="408"/>
    </location>
</feature>
<dbReference type="Proteomes" id="UP000663828">
    <property type="component" value="Unassembled WGS sequence"/>
</dbReference>
<keyword evidence="6" id="KW-0375">Hydrogen ion transport</keyword>
<dbReference type="Pfam" id="PF03189">
    <property type="entry name" value="Otopetrin"/>
    <property type="match status" value="1"/>
</dbReference>
<keyword evidence="4" id="KW-1003">Cell membrane</keyword>
<evidence type="ECO:0000256" key="12">
    <source>
        <dbReference type="SAM" id="Phobius"/>
    </source>
</evidence>